<name>A0A3S5AD32_9PLAT</name>
<reference evidence="1" key="1">
    <citation type="submission" date="2018-11" db="EMBL/GenBank/DDBJ databases">
        <authorList>
            <consortium name="Pathogen Informatics"/>
        </authorList>
    </citation>
    <scope>NUCLEOTIDE SEQUENCE</scope>
</reference>
<gene>
    <name evidence="1" type="ORF">PXEA_LOCUS19592</name>
</gene>
<dbReference type="EMBL" id="CAAALY010078400">
    <property type="protein sequence ID" value="VEL26152.1"/>
    <property type="molecule type" value="Genomic_DNA"/>
</dbReference>
<dbReference type="AlphaFoldDB" id="A0A3S5AD32"/>
<dbReference type="Proteomes" id="UP000784294">
    <property type="component" value="Unassembled WGS sequence"/>
</dbReference>
<comment type="caution">
    <text evidence="1">The sequence shown here is derived from an EMBL/GenBank/DDBJ whole genome shotgun (WGS) entry which is preliminary data.</text>
</comment>
<organism evidence="1 2">
    <name type="scientific">Protopolystoma xenopodis</name>
    <dbReference type="NCBI Taxonomy" id="117903"/>
    <lineage>
        <taxon>Eukaryota</taxon>
        <taxon>Metazoa</taxon>
        <taxon>Spiralia</taxon>
        <taxon>Lophotrochozoa</taxon>
        <taxon>Platyhelminthes</taxon>
        <taxon>Monogenea</taxon>
        <taxon>Polyopisthocotylea</taxon>
        <taxon>Polystomatidea</taxon>
        <taxon>Polystomatidae</taxon>
        <taxon>Protopolystoma</taxon>
    </lineage>
</organism>
<keyword evidence="2" id="KW-1185">Reference proteome</keyword>
<evidence type="ECO:0000313" key="1">
    <source>
        <dbReference type="EMBL" id="VEL26152.1"/>
    </source>
</evidence>
<accession>A0A3S5AD32</accession>
<proteinExistence type="predicted"/>
<evidence type="ECO:0000313" key="2">
    <source>
        <dbReference type="Proteomes" id="UP000784294"/>
    </source>
</evidence>
<sequence>MHSALCLHDGDMESTIKYLHRCSTSIQNQSDVITNTPKVESIDSGVFASIPVKPHGEARSTFYSVLIVRLASTHYLRIL</sequence>
<protein>
    <submittedName>
        <fullName evidence="1">Uncharacterized protein</fullName>
    </submittedName>
</protein>